<reference evidence="4 5" key="1">
    <citation type="submission" date="2019-03" db="EMBL/GenBank/DDBJ databases">
        <title>Genomic Encyclopedia of Type Strains, Phase IV (KMG-IV): sequencing the most valuable type-strain genomes for metagenomic binning, comparative biology and taxonomic classification.</title>
        <authorList>
            <person name="Goeker M."/>
        </authorList>
    </citation>
    <scope>NUCLEOTIDE SEQUENCE [LARGE SCALE GENOMIC DNA]</scope>
    <source>
        <strain evidence="4 5">DSM 19580</strain>
    </source>
</reference>
<organism evidence="4 5">
    <name type="scientific">Biostraticola tofi</name>
    <dbReference type="NCBI Taxonomy" id="466109"/>
    <lineage>
        <taxon>Bacteria</taxon>
        <taxon>Pseudomonadati</taxon>
        <taxon>Pseudomonadota</taxon>
        <taxon>Gammaproteobacteria</taxon>
        <taxon>Enterobacterales</taxon>
        <taxon>Bruguierivoracaceae</taxon>
        <taxon>Biostraticola</taxon>
    </lineage>
</organism>
<dbReference type="Proteomes" id="UP000295719">
    <property type="component" value="Unassembled WGS sequence"/>
</dbReference>
<feature type="transmembrane region" description="Helical" evidence="3">
    <location>
        <begin position="309"/>
        <end position="328"/>
    </location>
</feature>
<evidence type="ECO:0000256" key="3">
    <source>
        <dbReference type="SAM" id="Phobius"/>
    </source>
</evidence>
<accession>A0A4V2W4R0</accession>
<protein>
    <submittedName>
        <fullName evidence="4">Uncharacterized protein</fullName>
    </submittedName>
</protein>
<comment type="caution">
    <text evidence="4">The sequence shown here is derived from an EMBL/GenBank/DDBJ whole genome shotgun (WGS) entry which is preliminary data.</text>
</comment>
<evidence type="ECO:0000256" key="1">
    <source>
        <dbReference type="SAM" id="Coils"/>
    </source>
</evidence>
<dbReference type="RefSeq" id="WP_131865379.1">
    <property type="nucleotide sequence ID" value="NZ_SMCR01000004.1"/>
</dbReference>
<keyword evidence="5" id="KW-1185">Reference proteome</keyword>
<evidence type="ECO:0000256" key="2">
    <source>
        <dbReference type="SAM" id="MobiDB-lite"/>
    </source>
</evidence>
<keyword evidence="3" id="KW-0812">Transmembrane</keyword>
<dbReference type="OrthoDB" id="2154696at2"/>
<keyword evidence="3" id="KW-1133">Transmembrane helix</keyword>
<feature type="region of interest" description="Disordered" evidence="2">
    <location>
        <begin position="197"/>
        <end position="221"/>
    </location>
</feature>
<proteinExistence type="predicted"/>
<feature type="transmembrane region" description="Helical" evidence="3">
    <location>
        <begin position="32"/>
        <end position="55"/>
    </location>
</feature>
<keyword evidence="3" id="KW-0472">Membrane</keyword>
<gene>
    <name evidence="4" type="ORF">EDC52_104249</name>
</gene>
<evidence type="ECO:0000313" key="5">
    <source>
        <dbReference type="Proteomes" id="UP000295719"/>
    </source>
</evidence>
<feature type="coiled-coil region" evidence="1">
    <location>
        <begin position="261"/>
        <end position="306"/>
    </location>
</feature>
<name>A0A4V2W4R0_9GAMM</name>
<sequence length="344" mass="36421">MIEKTTTVADNHNERWVAPVAGVPLKRISWSAVFAGVIISMVIYLLLAILGTAIGASTIDPLKEGNPFENLGTGAAIWTGASMLIAIAAGAYASGRLAQREGALHGLLMFGVNTLICTWFIVVIANSAVSGAASVAGTGIQALGNGIGAAAPSVSQMVKDKLAENNINLDNLQNELETTLRQTGKPELQPENLQNKAEGEVNNAQNQADQAATNPQANPQAADTEVAGFINGLIQRNESTFQAADRDALKNIIKARTGKSDQEAEQIVNNAEKSYQQARQKFEELKQQAEQQAREAGEKAAAATAKASWFAFVMLIVEAILAGVMGMVGRRTQPTTVVVDQRTV</sequence>
<dbReference type="AlphaFoldDB" id="A0A4V2W4R0"/>
<feature type="transmembrane region" description="Helical" evidence="3">
    <location>
        <begin position="75"/>
        <end position="95"/>
    </location>
</feature>
<dbReference type="EMBL" id="SMCR01000004">
    <property type="protein sequence ID" value="TCV96809.1"/>
    <property type="molecule type" value="Genomic_DNA"/>
</dbReference>
<feature type="compositionally biased region" description="Low complexity" evidence="2">
    <location>
        <begin position="202"/>
        <end position="221"/>
    </location>
</feature>
<keyword evidence="1" id="KW-0175">Coiled coil</keyword>
<feature type="transmembrane region" description="Helical" evidence="3">
    <location>
        <begin position="107"/>
        <end position="125"/>
    </location>
</feature>
<evidence type="ECO:0000313" key="4">
    <source>
        <dbReference type="EMBL" id="TCV96809.1"/>
    </source>
</evidence>